<dbReference type="CDD" id="cd06467">
    <property type="entry name" value="p23_NUDC_like"/>
    <property type="match status" value="1"/>
</dbReference>
<dbReference type="InterPro" id="IPR037895">
    <property type="entry name" value="NUDCD1"/>
</dbReference>
<feature type="domain" description="CS" evidence="6">
    <location>
        <begin position="280"/>
        <end position="367"/>
    </location>
</feature>
<name>A0A6J8C2B0_MYTCO</name>
<dbReference type="Pfam" id="PF04969">
    <property type="entry name" value="CS"/>
    <property type="match status" value="1"/>
</dbReference>
<dbReference type="InterPro" id="IPR007052">
    <property type="entry name" value="CS_dom"/>
</dbReference>
<protein>
    <recommendedName>
        <fullName evidence="3">NudC domain-containing protein 1</fullName>
    </recommendedName>
</protein>
<gene>
    <name evidence="7" type="ORF">MCOR_24404</name>
</gene>
<dbReference type="Proteomes" id="UP000507470">
    <property type="component" value="Unassembled WGS sequence"/>
</dbReference>
<accession>A0A6J8C2B0</accession>
<organism evidence="7 8">
    <name type="scientific">Mytilus coruscus</name>
    <name type="common">Sea mussel</name>
    <dbReference type="NCBI Taxonomy" id="42192"/>
    <lineage>
        <taxon>Eukaryota</taxon>
        <taxon>Metazoa</taxon>
        <taxon>Spiralia</taxon>
        <taxon>Lophotrochozoa</taxon>
        <taxon>Mollusca</taxon>
        <taxon>Bivalvia</taxon>
        <taxon>Autobranchia</taxon>
        <taxon>Pteriomorphia</taxon>
        <taxon>Mytilida</taxon>
        <taxon>Mytiloidea</taxon>
        <taxon>Mytilidae</taxon>
        <taxon>Mytilinae</taxon>
        <taxon>Mytilus</taxon>
    </lineage>
</organism>
<evidence type="ECO:0000256" key="1">
    <source>
        <dbReference type="ARBA" id="ARBA00004123"/>
    </source>
</evidence>
<dbReference type="SUPFAM" id="SSF49764">
    <property type="entry name" value="HSP20-like chaperones"/>
    <property type="match status" value="1"/>
</dbReference>
<comment type="subcellular location">
    <subcellularLocation>
        <location evidence="2">Cytoplasm</location>
    </subcellularLocation>
    <subcellularLocation>
        <location evidence="1">Nucleus</location>
    </subcellularLocation>
</comment>
<dbReference type="GO" id="GO:0005634">
    <property type="term" value="C:nucleus"/>
    <property type="evidence" value="ECO:0007669"/>
    <property type="project" value="UniProtKB-SubCell"/>
</dbReference>
<dbReference type="GO" id="GO:0005737">
    <property type="term" value="C:cytoplasm"/>
    <property type="evidence" value="ECO:0007669"/>
    <property type="project" value="UniProtKB-SubCell"/>
</dbReference>
<evidence type="ECO:0000259" key="6">
    <source>
        <dbReference type="PROSITE" id="PS51203"/>
    </source>
</evidence>
<evidence type="ECO:0000313" key="7">
    <source>
        <dbReference type="EMBL" id="CAC5389209.1"/>
    </source>
</evidence>
<dbReference type="OrthoDB" id="428655at2759"/>
<keyword evidence="8" id="KW-1185">Reference proteome</keyword>
<proteinExistence type="predicted"/>
<dbReference type="AlphaFoldDB" id="A0A6J8C2B0"/>
<keyword evidence="4" id="KW-0963">Cytoplasm</keyword>
<dbReference type="EMBL" id="CACVKT020004324">
    <property type="protein sequence ID" value="CAC5389209.1"/>
    <property type="molecule type" value="Genomic_DNA"/>
</dbReference>
<evidence type="ECO:0000256" key="2">
    <source>
        <dbReference type="ARBA" id="ARBA00004496"/>
    </source>
</evidence>
<evidence type="ECO:0000256" key="5">
    <source>
        <dbReference type="ARBA" id="ARBA00023242"/>
    </source>
</evidence>
<evidence type="ECO:0000256" key="3">
    <source>
        <dbReference type="ARBA" id="ARBA00018915"/>
    </source>
</evidence>
<reference evidence="7 8" key="1">
    <citation type="submission" date="2020-06" db="EMBL/GenBank/DDBJ databases">
        <authorList>
            <person name="Li R."/>
            <person name="Bekaert M."/>
        </authorList>
    </citation>
    <scope>NUCLEOTIDE SEQUENCE [LARGE SCALE GENOMIC DNA]</scope>
    <source>
        <strain evidence="8">wild</strain>
    </source>
</reference>
<dbReference type="PANTHER" id="PTHR21664">
    <property type="entry name" value="CHRONIC MYELOGENOUS LEUKEMIA TUMOR ANTIGEN 66"/>
    <property type="match status" value="1"/>
</dbReference>
<keyword evidence="5" id="KW-0539">Nucleus</keyword>
<dbReference type="Gene3D" id="2.60.40.790">
    <property type="match status" value="1"/>
</dbReference>
<evidence type="ECO:0000313" key="8">
    <source>
        <dbReference type="Proteomes" id="UP000507470"/>
    </source>
</evidence>
<dbReference type="PANTHER" id="PTHR21664:SF1">
    <property type="entry name" value="NUDC DOMAIN-CONTAINING PROTEIN 1"/>
    <property type="match status" value="1"/>
</dbReference>
<dbReference type="InterPro" id="IPR008978">
    <property type="entry name" value="HSP20-like_chaperone"/>
</dbReference>
<evidence type="ECO:0000256" key="4">
    <source>
        <dbReference type="ARBA" id="ARBA00022490"/>
    </source>
</evidence>
<dbReference type="PROSITE" id="PS51203">
    <property type="entry name" value="CS"/>
    <property type="match status" value="1"/>
</dbReference>
<sequence>MAEKFDLQIKRELLDSSFNGYKLSLDSLPTYSLQLGNGVEKVDLTDSQYSYHHAKILGQHNHLALDPWNQQTVYYIDKQWCINKVFIADMQLNQAESILQIPDSTNQKLVPERVNLCLQFVSTEMAVVTDGAGKLHLINTGNREDRTTKWTIVYSHDVLDDSKPFSLTYTVYQREGETHSVECLCSYVLETNEEQKDKYKTSFLTVLEWISISSEDYKAWSLKRHRRLYGRKPFDYAAFDQSGDCIIVAAESDVEFVYDSVKPVVASENVNVNASNTAPESCPEYTWNQNEEDVNIQFTVPEGTKKSDIYMTLTHNMVNFGIKNGKVLLEGMLHGFVDVDGSTWIMEKQMIELTLCKQSGESWQGVVIGDNRGEMTLDPAVVEEIHQRLAGLTSYEMNPDPEKTGNQPFNAQQLEECDAFPDDGFGLLRIDGNSHKITHKTNLGSHQWLFQSRLKTDQPPALCLRHDVDGLMIQPQNTVKESETPWHHTATFNAFGYVQASKQQRRFSVCAPDCSYAAICDCVRHIYIYRQPTAILSPLRNRKTGQEVGAVAKQQLVSLDAVNNIIGIQVTNDYIFVTTENKLYCITANSAVV</sequence>